<evidence type="ECO:0000256" key="1">
    <source>
        <dbReference type="ARBA" id="ARBA00004651"/>
    </source>
</evidence>
<dbReference type="RefSeq" id="WP_110839345.1">
    <property type="nucleotide sequence ID" value="NZ_QJVJ01000003.1"/>
</dbReference>
<protein>
    <recommendedName>
        <fullName evidence="7">ABC3 transporter permease C-terminal domain-containing protein</fullName>
    </recommendedName>
</protein>
<comment type="caution">
    <text evidence="8">The sequence shown here is derived from an EMBL/GenBank/DDBJ whole genome shotgun (WGS) entry which is preliminary data.</text>
</comment>
<evidence type="ECO:0000313" key="8">
    <source>
        <dbReference type="EMBL" id="PYI55544.1"/>
    </source>
</evidence>
<dbReference type="AlphaFoldDB" id="A0A2V5KBN1"/>
<organism evidence="8 9">
    <name type="scientific">Paenibacillus flagellatus</name>
    <dbReference type="NCBI Taxonomy" id="2211139"/>
    <lineage>
        <taxon>Bacteria</taxon>
        <taxon>Bacillati</taxon>
        <taxon>Bacillota</taxon>
        <taxon>Bacilli</taxon>
        <taxon>Bacillales</taxon>
        <taxon>Paenibacillaceae</taxon>
        <taxon>Paenibacillus</taxon>
    </lineage>
</organism>
<dbReference type="GO" id="GO:0005886">
    <property type="term" value="C:plasma membrane"/>
    <property type="evidence" value="ECO:0007669"/>
    <property type="project" value="UniProtKB-SubCell"/>
</dbReference>
<keyword evidence="3 6" id="KW-0812">Transmembrane</keyword>
<evidence type="ECO:0000256" key="4">
    <source>
        <dbReference type="ARBA" id="ARBA00022989"/>
    </source>
</evidence>
<dbReference type="InterPro" id="IPR038766">
    <property type="entry name" value="Membrane_comp_ABC_pdt"/>
</dbReference>
<dbReference type="PANTHER" id="PTHR30287:SF1">
    <property type="entry name" value="INNER MEMBRANE PROTEIN"/>
    <property type="match status" value="1"/>
</dbReference>
<gene>
    <name evidence="8" type="ORF">DLM86_07370</name>
</gene>
<evidence type="ECO:0000313" key="9">
    <source>
        <dbReference type="Proteomes" id="UP000247476"/>
    </source>
</evidence>
<dbReference type="EMBL" id="QJVJ01000003">
    <property type="protein sequence ID" value="PYI55544.1"/>
    <property type="molecule type" value="Genomic_DNA"/>
</dbReference>
<sequence length="750" mass="82531">MVMVIDKRIKRVFLENKAPYIGSMLLIALSCFLFTCLVAMGGNLSRLTYQFETKYAQEDASFTTVRSIGRLEELEAAADARIEEGRMFDYTLSEGITLRLFSKNDRINLPAVLEGKPLGGKGDILLNPAFAAAHEVKIGDVLKIADRSFTVAGLMALPNYIYPLRSETDILPQLGFGIAVIGKEDFASLWEGNRFYSIKFNPSEINPRARSAAFIELLRSRGIEVVQWTDIDGNNRVRAVTNKLASIDSMGRVVPTAILLLASILIGNILGRMIKRESAIAGALYALGYTKKEIYRHYLRFPFAIAAMGGILGTALGLLTVRPGLLVMLDSFDIPLTGIDYNPLVIILSLLLPVALLGSSGWFVIRKQLERPPVELMKGDRDKSKVHGLERMFKLDSLKFAAKFQIREQLRSLSRLTLLLAGVAAATLLLLFGFFLKSGMDYFLTAELKNASNFKYEYLFKSLRTGPTPAGSEPYAVSSFTAKGDDSRAFNVIGVLPDSAMLNVEDATGAKLWIDRVLITKPIAERLKVKPGDTITVIRKADYRPFSLRVGGIADSYNKSILMPLEEYNETFGMPKGSYSALFSKARLDLPDDELISALSLDDKIDAVRESMAPLTSMVVFVSAVAFMIAVMIIYVVTSMMIEENKSTISLLKIFGYRKREINSLILNSSTFVVAIGYIVGIPISFAAMGGLMQTLENSAPFAMPVKIDPLYIGVGFAAVMLSYELSKLLCKRKVNAVSMSEALKAGTES</sequence>
<reference evidence="8 9" key="1">
    <citation type="submission" date="2018-05" db="EMBL/GenBank/DDBJ databases">
        <title>Paenibacillus flagellatus sp. nov., isolated from selenium mineral soil.</title>
        <authorList>
            <person name="Dai X."/>
        </authorList>
    </citation>
    <scope>NUCLEOTIDE SEQUENCE [LARGE SCALE GENOMIC DNA]</scope>
    <source>
        <strain evidence="8 9">DXL2</strain>
    </source>
</reference>
<dbReference type="PANTHER" id="PTHR30287">
    <property type="entry name" value="MEMBRANE COMPONENT OF PREDICTED ABC SUPERFAMILY METABOLITE UPTAKE TRANSPORTER"/>
    <property type="match status" value="1"/>
</dbReference>
<feature type="domain" description="ABC3 transporter permease C-terminal" evidence="7">
    <location>
        <begin position="621"/>
        <end position="722"/>
    </location>
</feature>
<evidence type="ECO:0000256" key="2">
    <source>
        <dbReference type="ARBA" id="ARBA00022475"/>
    </source>
</evidence>
<keyword evidence="5 6" id="KW-0472">Membrane</keyword>
<keyword evidence="2" id="KW-1003">Cell membrane</keyword>
<dbReference type="OrthoDB" id="2934570at2"/>
<feature type="domain" description="ABC3 transporter permease C-terminal" evidence="7">
    <location>
        <begin position="253"/>
        <end position="372"/>
    </location>
</feature>
<dbReference type="Pfam" id="PF02687">
    <property type="entry name" value="FtsX"/>
    <property type="match status" value="2"/>
</dbReference>
<dbReference type="Proteomes" id="UP000247476">
    <property type="component" value="Unassembled WGS sequence"/>
</dbReference>
<feature type="transmembrane region" description="Helical" evidence="6">
    <location>
        <begin position="253"/>
        <end position="271"/>
    </location>
</feature>
<evidence type="ECO:0000256" key="5">
    <source>
        <dbReference type="ARBA" id="ARBA00023136"/>
    </source>
</evidence>
<keyword evidence="9" id="KW-1185">Reference proteome</keyword>
<evidence type="ECO:0000256" key="6">
    <source>
        <dbReference type="SAM" id="Phobius"/>
    </source>
</evidence>
<feature type="transmembrane region" description="Helical" evidence="6">
    <location>
        <begin position="618"/>
        <end position="642"/>
    </location>
</feature>
<keyword evidence="4 6" id="KW-1133">Transmembrane helix</keyword>
<feature type="transmembrane region" description="Helical" evidence="6">
    <location>
        <begin position="341"/>
        <end position="365"/>
    </location>
</feature>
<dbReference type="PROSITE" id="PS51257">
    <property type="entry name" value="PROKAR_LIPOPROTEIN"/>
    <property type="match status" value="1"/>
</dbReference>
<feature type="transmembrane region" description="Helical" evidence="6">
    <location>
        <begin position="416"/>
        <end position="436"/>
    </location>
</feature>
<comment type="subcellular location">
    <subcellularLocation>
        <location evidence="1">Cell membrane</location>
        <topology evidence="1">Multi-pass membrane protein</topology>
    </subcellularLocation>
</comment>
<feature type="transmembrane region" description="Helical" evidence="6">
    <location>
        <begin position="662"/>
        <end position="691"/>
    </location>
</feature>
<evidence type="ECO:0000256" key="3">
    <source>
        <dbReference type="ARBA" id="ARBA00022692"/>
    </source>
</evidence>
<proteinExistence type="predicted"/>
<dbReference type="InterPro" id="IPR003838">
    <property type="entry name" value="ABC3_permease_C"/>
</dbReference>
<feature type="transmembrane region" description="Helical" evidence="6">
    <location>
        <begin position="711"/>
        <end position="731"/>
    </location>
</feature>
<accession>A0A2V5KBN1</accession>
<evidence type="ECO:0000259" key="7">
    <source>
        <dbReference type="Pfam" id="PF02687"/>
    </source>
</evidence>
<name>A0A2V5KBN1_9BACL</name>
<feature type="transmembrane region" description="Helical" evidence="6">
    <location>
        <begin position="301"/>
        <end position="321"/>
    </location>
</feature>